<sequence length="59" mass="6211">MRMMPLSKTWPGGRAKSTEAELGPGGPTPVSLLIPLNTARQPQSPTTMGPMDLDIHIGA</sequence>
<evidence type="ECO:0000313" key="3">
    <source>
        <dbReference type="Proteomes" id="UP000823561"/>
    </source>
</evidence>
<evidence type="ECO:0000313" key="2">
    <source>
        <dbReference type="EMBL" id="KAG5267361.1"/>
    </source>
</evidence>
<dbReference type="EMBL" id="JADWDJ010000017">
    <property type="protein sequence ID" value="KAG5267361.1"/>
    <property type="molecule type" value="Genomic_DNA"/>
</dbReference>
<evidence type="ECO:0000256" key="1">
    <source>
        <dbReference type="SAM" id="MobiDB-lite"/>
    </source>
</evidence>
<name>A0AAV6G086_9TELE</name>
<reference evidence="2 3" key="1">
    <citation type="submission" date="2020-10" db="EMBL/GenBank/DDBJ databases">
        <title>Chromosome-scale genome assembly of the Allis shad, Alosa alosa.</title>
        <authorList>
            <person name="Margot Z."/>
            <person name="Christophe K."/>
            <person name="Cabau C."/>
            <person name="Louis A."/>
            <person name="Berthelot C."/>
            <person name="Parey E."/>
            <person name="Roest Crollius H."/>
            <person name="Montfort J."/>
            <person name="Robinson-Rechavi M."/>
            <person name="Bucao C."/>
            <person name="Bouchez O."/>
            <person name="Gislard M."/>
            <person name="Lluch J."/>
            <person name="Milhes M."/>
            <person name="Lampietro C."/>
            <person name="Lopez Roques C."/>
            <person name="Donnadieu C."/>
            <person name="Braasch I."/>
            <person name="Desvignes T."/>
            <person name="Postlethwait J."/>
            <person name="Bobe J."/>
            <person name="Guiguen Y."/>
        </authorList>
    </citation>
    <scope>NUCLEOTIDE SEQUENCE [LARGE SCALE GENOMIC DNA]</scope>
    <source>
        <strain evidence="2">M-15738</strain>
        <tissue evidence="2">Blood</tissue>
    </source>
</reference>
<dbReference type="Proteomes" id="UP000823561">
    <property type="component" value="Chromosome 17"/>
</dbReference>
<proteinExistence type="predicted"/>
<accession>A0AAV6G086</accession>
<feature type="compositionally biased region" description="Polar residues" evidence="1">
    <location>
        <begin position="38"/>
        <end position="47"/>
    </location>
</feature>
<organism evidence="2 3">
    <name type="scientific">Alosa alosa</name>
    <name type="common">allis shad</name>
    <dbReference type="NCBI Taxonomy" id="278164"/>
    <lineage>
        <taxon>Eukaryota</taxon>
        <taxon>Metazoa</taxon>
        <taxon>Chordata</taxon>
        <taxon>Craniata</taxon>
        <taxon>Vertebrata</taxon>
        <taxon>Euteleostomi</taxon>
        <taxon>Actinopterygii</taxon>
        <taxon>Neopterygii</taxon>
        <taxon>Teleostei</taxon>
        <taxon>Clupei</taxon>
        <taxon>Clupeiformes</taxon>
        <taxon>Clupeoidei</taxon>
        <taxon>Clupeidae</taxon>
        <taxon>Alosa</taxon>
    </lineage>
</organism>
<keyword evidence="3" id="KW-1185">Reference proteome</keyword>
<comment type="caution">
    <text evidence="2">The sequence shown here is derived from an EMBL/GenBank/DDBJ whole genome shotgun (WGS) entry which is preliminary data.</text>
</comment>
<gene>
    <name evidence="2" type="ORF">AALO_G00220860</name>
</gene>
<feature type="region of interest" description="Disordered" evidence="1">
    <location>
        <begin position="1"/>
        <end position="59"/>
    </location>
</feature>
<dbReference type="AlphaFoldDB" id="A0AAV6G086"/>
<protein>
    <submittedName>
        <fullName evidence="2">Uncharacterized protein</fullName>
    </submittedName>
</protein>